<proteinExistence type="predicted"/>
<name>A0A5J9UU20_9POAL</name>
<dbReference type="PANTHER" id="PTHR33074">
    <property type="entry name" value="EXPRESSED PROTEIN-RELATED"/>
    <property type="match status" value="1"/>
</dbReference>
<protein>
    <recommendedName>
        <fullName evidence="1">DUF1618 domain-containing protein</fullName>
    </recommendedName>
</protein>
<reference evidence="2 3" key="1">
    <citation type="journal article" date="2019" name="Sci. Rep.">
        <title>A high-quality genome of Eragrostis curvula grass provides insights into Poaceae evolution and supports new strategies to enhance forage quality.</title>
        <authorList>
            <person name="Carballo J."/>
            <person name="Santos B.A.C.M."/>
            <person name="Zappacosta D."/>
            <person name="Garbus I."/>
            <person name="Selva J.P."/>
            <person name="Gallo C.A."/>
            <person name="Diaz A."/>
            <person name="Albertini E."/>
            <person name="Caccamo M."/>
            <person name="Echenique V."/>
        </authorList>
    </citation>
    <scope>NUCLEOTIDE SEQUENCE [LARGE SCALE GENOMIC DNA]</scope>
    <source>
        <strain evidence="3">cv. Victoria</strain>
        <tissue evidence="2">Leaf</tissue>
    </source>
</reference>
<evidence type="ECO:0000313" key="3">
    <source>
        <dbReference type="Proteomes" id="UP000324897"/>
    </source>
</evidence>
<sequence length="430" mass="47902">MEIQAAQPLSGYPSATYPRWVVLEFHCARKNKQHPNFVDATTLAAARTSTGHPIQPPRPPSLSLLPPYLLAEEERDKFLRPVHRCLELFATGLLRCGDDEIVVAELTTVVASHDEQKKVAELFMLRSGVWSMNYPPISHCDDRRGRQDLPSVWKSDIVVPERPRLQYVPLPKDESFVQLKNRNVCVTAGGDTLKFVNMFPHCCCGGEGASNCDCSHNAYTIKTWALSTDDMVWVMDSMVSSTELRAALDSYEDLPRVPLSYPVVNMDKPHVISFQLCESSYHVKCGDPTLWLVTVDMMRKTVQLVSQCPGGEHLFGRPSRVSYYFNSCQSKSSDDTSNGRSQANIEQPPVVTDDEQLTLLQSSSNSSVGPALQASEILVALEEIPSYSLARADQLKTYTMTMAAVPNASTAPNEVERKDWLLMDIKDSEA</sequence>
<dbReference type="Gramene" id="TVU26560">
    <property type="protein sequence ID" value="TVU26560"/>
    <property type="gene ID" value="EJB05_29113"/>
</dbReference>
<feature type="domain" description="DUF1618" evidence="1">
    <location>
        <begin position="158"/>
        <end position="272"/>
    </location>
</feature>
<dbReference type="EMBL" id="RWGY01000013">
    <property type="protein sequence ID" value="TVU26560.1"/>
    <property type="molecule type" value="Genomic_DNA"/>
</dbReference>
<evidence type="ECO:0000259" key="1">
    <source>
        <dbReference type="Pfam" id="PF07762"/>
    </source>
</evidence>
<keyword evidence="3" id="KW-1185">Reference proteome</keyword>
<dbReference type="AlphaFoldDB" id="A0A5J9UU20"/>
<dbReference type="PANTHER" id="PTHR33074:SF124">
    <property type="entry name" value="DUF1618 DOMAIN-CONTAINING PROTEIN"/>
    <property type="match status" value="1"/>
</dbReference>
<dbReference type="Pfam" id="PF07762">
    <property type="entry name" value="DUF1618"/>
    <property type="match status" value="1"/>
</dbReference>
<feature type="non-terminal residue" evidence="2">
    <location>
        <position position="1"/>
    </location>
</feature>
<comment type="caution">
    <text evidence="2">The sequence shown here is derived from an EMBL/GenBank/DDBJ whole genome shotgun (WGS) entry which is preliminary data.</text>
</comment>
<dbReference type="Proteomes" id="UP000324897">
    <property type="component" value="Chromosome 2"/>
</dbReference>
<organism evidence="2 3">
    <name type="scientific">Eragrostis curvula</name>
    <name type="common">weeping love grass</name>
    <dbReference type="NCBI Taxonomy" id="38414"/>
    <lineage>
        <taxon>Eukaryota</taxon>
        <taxon>Viridiplantae</taxon>
        <taxon>Streptophyta</taxon>
        <taxon>Embryophyta</taxon>
        <taxon>Tracheophyta</taxon>
        <taxon>Spermatophyta</taxon>
        <taxon>Magnoliopsida</taxon>
        <taxon>Liliopsida</taxon>
        <taxon>Poales</taxon>
        <taxon>Poaceae</taxon>
        <taxon>PACMAD clade</taxon>
        <taxon>Chloridoideae</taxon>
        <taxon>Eragrostideae</taxon>
        <taxon>Eragrostidinae</taxon>
        <taxon>Eragrostis</taxon>
    </lineage>
</organism>
<dbReference type="InterPro" id="IPR011676">
    <property type="entry name" value="DUF1618"/>
</dbReference>
<dbReference type="OrthoDB" id="685097at2759"/>
<gene>
    <name evidence="2" type="ORF">EJB05_29113</name>
</gene>
<accession>A0A5J9UU20</accession>
<evidence type="ECO:0000313" key="2">
    <source>
        <dbReference type="EMBL" id="TVU26560.1"/>
    </source>
</evidence>